<dbReference type="GO" id="GO:0005737">
    <property type="term" value="C:cytoplasm"/>
    <property type="evidence" value="ECO:0007669"/>
    <property type="project" value="TreeGrafter"/>
</dbReference>
<dbReference type="EMBL" id="BPVZ01000007">
    <property type="protein sequence ID" value="GKU93495.1"/>
    <property type="molecule type" value="Genomic_DNA"/>
</dbReference>
<dbReference type="Pfam" id="PF13001">
    <property type="entry name" value="ECM29_N"/>
    <property type="match status" value="1"/>
</dbReference>
<protein>
    <recommendedName>
        <fullName evidence="2">Proteasome component Ecm29 N-terminal domain-containing protein</fullName>
    </recommendedName>
</protein>
<accession>A0AAV5I325</accession>
<proteinExistence type="predicted"/>
<reference evidence="3 4" key="1">
    <citation type="journal article" date="2021" name="Commun. Biol.">
        <title>The genome of Shorea leprosula (Dipterocarpaceae) highlights the ecological relevance of drought in aseasonal tropical rainforests.</title>
        <authorList>
            <person name="Ng K.K.S."/>
            <person name="Kobayashi M.J."/>
            <person name="Fawcett J.A."/>
            <person name="Hatakeyama M."/>
            <person name="Paape T."/>
            <person name="Ng C.H."/>
            <person name="Ang C.C."/>
            <person name="Tnah L.H."/>
            <person name="Lee C.T."/>
            <person name="Nishiyama T."/>
            <person name="Sese J."/>
            <person name="O'Brien M.J."/>
            <person name="Copetti D."/>
            <person name="Mohd Noor M.I."/>
            <person name="Ong R.C."/>
            <person name="Putra M."/>
            <person name="Sireger I.Z."/>
            <person name="Indrioko S."/>
            <person name="Kosugi Y."/>
            <person name="Izuno A."/>
            <person name="Isagi Y."/>
            <person name="Lee S.L."/>
            <person name="Shimizu K.K."/>
        </authorList>
    </citation>
    <scope>NUCLEOTIDE SEQUENCE [LARGE SCALE GENOMIC DNA]</scope>
    <source>
        <strain evidence="3">214</strain>
    </source>
</reference>
<dbReference type="GO" id="GO:0060090">
    <property type="term" value="F:molecular adaptor activity"/>
    <property type="evidence" value="ECO:0007669"/>
    <property type="project" value="InterPro"/>
</dbReference>
<evidence type="ECO:0000313" key="3">
    <source>
        <dbReference type="EMBL" id="GKU93495.1"/>
    </source>
</evidence>
<dbReference type="InterPro" id="IPR024372">
    <property type="entry name" value="Ecm29_N"/>
</dbReference>
<dbReference type="AlphaFoldDB" id="A0AAV5I325"/>
<dbReference type="GO" id="GO:0005634">
    <property type="term" value="C:nucleus"/>
    <property type="evidence" value="ECO:0007669"/>
    <property type="project" value="TreeGrafter"/>
</dbReference>
<feature type="domain" description="Proteasome component Ecm29 N-terminal" evidence="2">
    <location>
        <begin position="2"/>
        <end position="83"/>
    </location>
</feature>
<dbReference type="GO" id="GO:0043248">
    <property type="term" value="P:proteasome assembly"/>
    <property type="evidence" value="ECO:0007669"/>
    <property type="project" value="InterPro"/>
</dbReference>
<evidence type="ECO:0000313" key="4">
    <source>
        <dbReference type="Proteomes" id="UP001054252"/>
    </source>
</evidence>
<keyword evidence="4" id="KW-1185">Reference proteome</keyword>
<gene>
    <name evidence="3" type="ORF">SLEP1_g7088</name>
</gene>
<comment type="caution">
    <text evidence="3">The sequence shown here is derived from an EMBL/GenBank/DDBJ whole genome shotgun (WGS) entry which is preliminary data.</text>
</comment>
<evidence type="ECO:0000256" key="1">
    <source>
        <dbReference type="ARBA" id="ARBA00022737"/>
    </source>
</evidence>
<organism evidence="3 4">
    <name type="scientific">Rubroshorea leprosula</name>
    <dbReference type="NCBI Taxonomy" id="152421"/>
    <lineage>
        <taxon>Eukaryota</taxon>
        <taxon>Viridiplantae</taxon>
        <taxon>Streptophyta</taxon>
        <taxon>Embryophyta</taxon>
        <taxon>Tracheophyta</taxon>
        <taxon>Spermatophyta</taxon>
        <taxon>Magnoliopsida</taxon>
        <taxon>eudicotyledons</taxon>
        <taxon>Gunneridae</taxon>
        <taxon>Pentapetalae</taxon>
        <taxon>rosids</taxon>
        <taxon>malvids</taxon>
        <taxon>Malvales</taxon>
        <taxon>Dipterocarpaceae</taxon>
        <taxon>Rubroshorea</taxon>
    </lineage>
</organism>
<dbReference type="PANTHER" id="PTHR23346:SF19">
    <property type="entry name" value="PROTEASOME ADAPTER AND SCAFFOLD PROTEIN ECM29"/>
    <property type="match status" value="1"/>
</dbReference>
<name>A0AAV5I325_9ROSI</name>
<dbReference type="GO" id="GO:0036503">
    <property type="term" value="P:ERAD pathway"/>
    <property type="evidence" value="ECO:0007669"/>
    <property type="project" value="TreeGrafter"/>
</dbReference>
<evidence type="ECO:0000259" key="2">
    <source>
        <dbReference type="Pfam" id="PF13001"/>
    </source>
</evidence>
<sequence>MAIRLFDALEVEAQSVRFIIQDATNSLAAAYMEASSTVLMNLETLLLSNCQAEQSEVRFCAVRWATSLFGSQHCPSRFICMLGAADARLDIR</sequence>
<dbReference type="Proteomes" id="UP001054252">
    <property type="component" value="Unassembled WGS sequence"/>
</dbReference>
<keyword evidence="1" id="KW-0677">Repeat</keyword>
<dbReference type="PANTHER" id="PTHR23346">
    <property type="entry name" value="TRANSLATIONAL ACTIVATOR GCN1-RELATED"/>
    <property type="match status" value="1"/>
</dbReference>